<dbReference type="InterPro" id="IPR011471">
    <property type="entry name" value="DUF1577"/>
</dbReference>
<sequence>MDKEISQKNEIINLYNHVRIKRIGVMLQENKNKFHLTGFVTRVDMSVVNLFFDKEPAILPIQNVILSFEYNKNFYYSAPTTVRLYNFQLRSIEVLIPERIWYHPVRRYNRYSLKEPGKVKVYIKKIETKLQETTQVNISELPENLRVIYLALKEENPDLKKILGMVGEEIKRFSPQFKINIFKNLDQISPLERVVYTYKKPFWISDTENIPNYLHIGEKFGVIGYEKYFEMIKKKMAPDILDKIRQTYMSRGILSYLLIPILIGDKVMGAIEITVPRESGKKELSIYDVFYIRSLADIIAEVLVKSYAAAPEGKSEELELVDISLGGISVVNKNMYLMHTIKENSILKLGIQYENTELEVRTRVIRMNYIPGENAGIHMAMEFVGLEEEGKQLLNKIIRESEKAV</sequence>
<protein>
    <submittedName>
        <fullName evidence="2">PilZ domain-containing protein</fullName>
    </submittedName>
</protein>
<dbReference type="EMBL" id="CP073355">
    <property type="protein sequence ID" value="URA09359.1"/>
    <property type="molecule type" value="Genomic_DNA"/>
</dbReference>
<accession>A0AAX3BAR1</accession>
<reference evidence="2" key="1">
    <citation type="submission" date="2021-04" db="EMBL/GenBank/DDBJ databases">
        <authorList>
            <person name="Postec A."/>
        </authorList>
    </citation>
    <scope>NUCLEOTIDE SEQUENCE</scope>
    <source>
        <strain evidence="2">F1F22</strain>
    </source>
</reference>
<dbReference type="SUPFAM" id="SSF55781">
    <property type="entry name" value="GAF domain-like"/>
    <property type="match status" value="1"/>
</dbReference>
<evidence type="ECO:0000313" key="2">
    <source>
        <dbReference type="EMBL" id="URA09359.1"/>
    </source>
</evidence>
<gene>
    <name evidence="2" type="ORF">KDW03_07640</name>
</gene>
<keyword evidence="3" id="KW-1185">Reference proteome</keyword>
<dbReference type="InterPro" id="IPR009875">
    <property type="entry name" value="PilZ_domain"/>
</dbReference>
<feature type="domain" description="PilZ" evidence="1">
    <location>
        <begin position="313"/>
        <end position="398"/>
    </location>
</feature>
<dbReference type="KEGG" id="taqu:KDW03_07640"/>
<evidence type="ECO:0000313" key="3">
    <source>
        <dbReference type="Proteomes" id="UP001056539"/>
    </source>
</evidence>
<dbReference type="Gene3D" id="2.40.10.220">
    <property type="entry name" value="predicted glycosyltransferase like domains"/>
    <property type="match status" value="1"/>
</dbReference>
<dbReference type="RefSeq" id="WP_271434486.1">
    <property type="nucleotide sequence ID" value="NZ_CP073355.1"/>
</dbReference>
<proteinExistence type="predicted"/>
<reference evidence="2" key="2">
    <citation type="submission" date="2022-06" db="EMBL/GenBank/DDBJ databases">
        <title>Thermospira aquatica gen. nov., sp. nov.</title>
        <authorList>
            <person name="Ben Ali Gam Z."/>
            <person name="Labat M."/>
        </authorList>
    </citation>
    <scope>NUCLEOTIDE SEQUENCE</scope>
    <source>
        <strain evidence="2">F1F22</strain>
    </source>
</reference>
<dbReference type="Pfam" id="PF07614">
    <property type="entry name" value="DUF1577"/>
    <property type="match status" value="1"/>
</dbReference>
<dbReference type="Proteomes" id="UP001056539">
    <property type="component" value="Chromosome"/>
</dbReference>
<name>A0AAX3BAR1_9SPIR</name>
<organism evidence="2 3">
    <name type="scientific">Thermospira aquatica</name>
    <dbReference type="NCBI Taxonomy" id="2828656"/>
    <lineage>
        <taxon>Bacteria</taxon>
        <taxon>Pseudomonadati</taxon>
        <taxon>Spirochaetota</taxon>
        <taxon>Spirochaetia</taxon>
        <taxon>Brevinematales</taxon>
        <taxon>Thermospiraceae</taxon>
        <taxon>Thermospira</taxon>
    </lineage>
</organism>
<dbReference type="GO" id="GO:0035438">
    <property type="term" value="F:cyclic-di-GMP binding"/>
    <property type="evidence" value="ECO:0007669"/>
    <property type="project" value="InterPro"/>
</dbReference>
<dbReference type="Pfam" id="PF07238">
    <property type="entry name" value="PilZ"/>
    <property type="match status" value="1"/>
</dbReference>
<dbReference type="AlphaFoldDB" id="A0AAX3BAR1"/>
<evidence type="ECO:0000259" key="1">
    <source>
        <dbReference type="Pfam" id="PF07238"/>
    </source>
</evidence>